<proteinExistence type="predicted"/>
<comment type="caution">
    <text evidence="2">The sequence shown here is derived from an EMBL/GenBank/DDBJ whole genome shotgun (WGS) entry which is preliminary data.</text>
</comment>
<gene>
    <name evidence="2" type="ORF">L195_g047731</name>
</gene>
<evidence type="ECO:0000313" key="2">
    <source>
        <dbReference type="EMBL" id="PNX91600.1"/>
    </source>
</evidence>
<evidence type="ECO:0000313" key="3">
    <source>
        <dbReference type="Proteomes" id="UP000236291"/>
    </source>
</evidence>
<feature type="region of interest" description="Disordered" evidence="1">
    <location>
        <begin position="1"/>
        <end position="20"/>
    </location>
</feature>
<dbReference type="AlphaFoldDB" id="A0A2K3MLH0"/>
<reference evidence="2 3" key="1">
    <citation type="journal article" date="2014" name="Am. J. Bot.">
        <title>Genome assembly and annotation for red clover (Trifolium pratense; Fabaceae).</title>
        <authorList>
            <person name="Istvanek J."/>
            <person name="Jaros M."/>
            <person name="Krenek A."/>
            <person name="Repkova J."/>
        </authorList>
    </citation>
    <scope>NUCLEOTIDE SEQUENCE [LARGE SCALE GENOMIC DNA]</scope>
    <source>
        <strain evidence="3">cv. Tatra</strain>
        <tissue evidence="2">Young leaves</tissue>
    </source>
</reference>
<reference evidence="2 3" key="2">
    <citation type="journal article" date="2017" name="Front. Plant Sci.">
        <title>Gene Classification and Mining of Molecular Markers Useful in Red Clover (Trifolium pratense) Breeding.</title>
        <authorList>
            <person name="Istvanek J."/>
            <person name="Dluhosova J."/>
            <person name="Dluhos P."/>
            <person name="Patkova L."/>
            <person name="Nedelnik J."/>
            <person name="Repkova J."/>
        </authorList>
    </citation>
    <scope>NUCLEOTIDE SEQUENCE [LARGE SCALE GENOMIC DNA]</scope>
    <source>
        <strain evidence="3">cv. Tatra</strain>
        <tissue evidence="2">Young leaves</tissue>
    </source>
</reference>
<feature type="non-terminal residue" evidence="2">
    <location>
        <position position="20"/>
    </location>
</feature>
<name>A0A2K3MLH0_TRIPR</name>
<organism evidence="2 3">
    <name type="scientific">Trifolium pratense</name>
    <name type="common">Red clover</name>
    <dbReference type="NCBI Taxonomy" id="57577"/>
    <lineage>
        <taxon>Eukaryota</taxon>
        <taxon>Viridiplantae</taxon>
        <taxon>Streptophyta</taxon>
        <taxon>Embryophyta</taxon>
        <taxon>Tracheophyta</taxon>
        <taxon>Spermatophyta</taxon>
        <taxon>Magnoliopsida</taxon>
        <taxon>eudicotyledons</taxon>
        <taxon>Gunneridae</taxon>
        <taxon>Pentapetalae</taxon>
        <taxon>rosids</taxon>
        <taxon>fabids</taxon>
        <taxon>Fabales</taxon>
        <taxon>Fabaceae</taxon>
        <taxon>Papilionoideae</taxon>
        <taxon>50 kb inversion clade</taxon>
        <taxon>NPAAA clade</taxon>
        <taxon>Hologalegina</taxon>
        <taxon>IRL clade</taxon>
        <taxon>Trifolieae</taxon>
        <taxon>Trifolium</taxon>
    </lineage>
</organism>
<protein>
    <submittedName>
        <fullName evidence="2">Uncharacterized protein</fullName>
    </submittedName>
</protein>
<accession>A0A2K3MLH0</accession>
<sequence>MFIPTTDVTSSSRSRGGRGT</sequence>
<dbReference type="EMBL" id="ASHM01066771">
    <property type="protein sequence ID" value="PNX91600.1"/>
    <property type="molecule type" value="Genomic_DNA"/>
</dbReference>
<evidence type="ECO:0000256" key="1">
    <source>
        <dbReference type="SAM" id="MobiDB-lite"/>
    </source>
</evidence>
<dbReference type="Proteomes" id="UP000236291">
    <property type="component" value="Unassembled WGS sequence"/>
</dbReference>